<dbReference type="Pfam" id="PF01061">
    <property type="entry name" value="ABC2_membrane"/>
    <property type="match status" value="1"/>
</dbReference>
<evidence type="ECO:0000256" key="10">
    <source>
        <dbReference type="SAM" id="Phobius"/>
    </source>
</evidence>
<dbReference type="InterPro" id="IPR013525">
    <property type="entry name" value="ABC2_TM"/>
</dbReference>
<organism evidence="12 13">
    <name type="scientific">Taxus chinensis</name>
    <name type="common">Chinese yew</name>
    <name type="synonym">Taxus wallichiana var. chinensis</name>
    <dbReference type="NCBI Taxonomy" id="29808"/>
    <lineage>
        <taxon>Eukaryota</taxon>
        <taxon>Viridiplantae</taxon>
        <taxon>Streptophyta</taxon>
        <taxon>Embryophyta</taxon>
        <taxon>Tracheophyta</taxon>
        <taxon>Spermatophyta</taxon>
        <taxon>Pinopsida</taxon>
        <taxon>Pinidae</taxon>
        <taxon>Conifers II</taxon>
        <taxon>Cupressales</taxon>
        <taxon>Taxaceae</taxon>
        <taxon>Taxus</taxon>
    </lineage>
</organism>
<dbReference type="InterPro" id="IPR027417">
    <property type="entry name" value="P-loop_NTPase"/>
</dbReference>
<feature type="transmembrane region" description="Helical" evidence="10">
    <location>
        <begin position="459"/>
        <end position="485"/>
    </location>
</feature>
<feature type="compositionally biased region" description="Basic and acidic residues" evidence="9">
    <location>
        <begin position="37"/>
        <end position="56"/>
    </location>
</feature>
<comment type="subcellular location">
    <subcellularLocation>
        <location evidence="1">Membrane</location>
        <topology evidence="1">Multi-pass membrane protein</topology>
    </subcellularLocation>
</comment>
<sequence>MDEIHSSPDGQGSSSFPESKTQRKRHLSASSISSQSDVEKGRSGEDQQRKKSASDYHAKHESALVWRDLTVTINGKRKYSDKVIKGCTGYALPGTLTVIMGPAKSGKSTLLRALAGLLPDTAKVYGEVLVNGRKSEFKYGTYAYIGRKDELIDTLTVREMLYHASLLQLPGFISRTQKAALVEDAISAMSLQEYADSRIGSNFHSKGLSHGERRRVRIARELIASPQFMFIDEPLYHLDCVSALSMMVMLKKLASTGCTVIFTMYHSSTEVFGLFDRICLLANGKMLFFGETLCCLQHFANAGFPCPVMQSPSDHFLRAINTDFDKIISMCKNWQDEHREFSTVKMDTAAAIQTLETTYKASVDAVAVESMLVQLTEKAGPMIKSRGHANVYERILILTWRSCLNMTRDFRYFWFRLMLYILLMICMGTVFTNLGHTLYSVRVYSHEKDARHTGLVSFLLGNILSSLPFLFLISVLCSIVIYFLLGLRSDFSLFMYFVINFFVCLLINEGLLMVFASFSPNVFKGILTMVFLQIIMMLVAGYFRLKDELPRPVWKYPLSYLVFHTYAIE</sequence>
<proteinExistence type="inferred from homology"/>
<keyword evidence="6" id="KW-0067">ATP-binding</keyword>
<evidence type="ECO:0000256" key="8">
    <source>
        <dbReference type="ARBA" id="ARBA00023136"/>
    </source>
</evidence>
<feature type="non-terminal residue" evidence="12">
    <location>
        <position position="1"/>
    </location>
</feature>
<dbReference type="PROSITE" id="PS00211">
    <property type="entry name" value="ABC_TRANSPORTER_1"/>
    <property type="match status" value="1"/>
</dbReference>
<keyword evidence="13" id="KW-1185">Reference proteome</keyword>
<evidence type="ECO:0000256" key="1">
    <source>
        <dbReference type="ARBA" id="ARBA00004141"/>
    </source>
</evidence>
<protein>
    <recommendedName>
        <fullName evidence="11">ABC transporter domain-containing protein</fullName>
    </recommendedName>
</protein>
<dbReference type="Pfam" id="PF00005">
    <property type="entry name" value="ABC_tran"/>
    <property type="match status" value="1"/>
</dbReference>
<evidence type="ECO:0000256" key="5">
    <source>
        <dbReference type="ARBA" id="ARBA00022741"/>
    </source>
</evidence>
<dbReference type="PROSITE" id="PS50893">
    <property type="entry name" value="ABC_TRANSPORTER_2"/>
    <property type="match status" value="1"/>
</dbReference>
<feature type="compositionally biased region" description="Polar residues" evidence="9">
    <location>
        <begin position="8"/>
        <end position="19"/>
    </location>
</feature>
<keyword evidence="8 10" id="KW-0472">Membrane</keyword>
<dbReference type="SMART" id="SM00382">
    <property type="entry name" value="AAA"/>
    <property type="match status" value="1"/>
</dbReference>
<dbReference type="AlphaFoldDB" id="A0AA38G5T3"/>
<dbReference type="GO" id="GO:0016887">
    <property type="term" value="F:ATP hydrolysis activity"/>
    <property type="evidence" value="ECO:0007669"/>
    <property type="project" value="InterPro"/>
</dbReference>
<feature type="transmembrane region" description="Helical" evidence="10">
    <location>
        <begin position="417"/>
        <end position="439"/>
    </location>
</feature>
<dbReference type="InterPro" id="IPR003439">
    <property type="entry name" value="ABC_transporter-like_ATP-bd"/>
</dbReference>
<dbReference type="InterPro" id="IPR017871">
    <property type="entry name" value="ABC_transporter-like_CS"/>
</dbReference>
<dbReference type="InterPro" id="IPR052215">
    <property type="entry name" value="Plant_ABCG"/>
</dbReference>
<reference evidence="12 13" key="1">
    <citation type="journal article" date="2021" name="Nat. Plants">
        <title>The Taxus genome provides insights into paclitaxel biosynthesis.</title>
        <authorList>
            <person name="Xiong X."/>
            <person name="Gou J."/>
            <person name="Liao Q."/>
            <person name="Li Y."/>
            <person name="Zhou Q."/>
            <person name="Bi G."/>
            <person name="Li C."/>
            <person name="Du R."/>
            <person name="Wang X."/>
            <person name="Sun T."/>
            <person name="Guo L."/>
            <person name="Liang H."/>
            <person name="Lu P."/>
            <person name="Wu Y."/>
            <person name="Zhang Z."/>
            <person name="Ro D.K."/>
            <person name="Shang Y."/>
            <person name="Huang S."/>
            <person name="Yan J."/>
        </authorList>
    </citation>
    <scope>NUCLEOTIDE SEQUENCE [LARGE SCALE GENOMIC DNA]</scope>
    <source>
        <strain evidence="12">Ta-2019</strain>
    </source>
</reference>
<evidence type="ECO:0000256" key="7">
    <source>
        <dbReference type="ARBA" id="ARBA00022989"/>
    </source>
</evidence>
<dbReference type="EMBL" id="JAHRHJ020000004">
    <property type="protein sequence ID" value="KAH9317186.1"/>
    <property type="molecule type" value="Genomic_DNA"/>
</dbReference>
<dbReference type="GO" id="GO:0140359">
    <property type="term" value="F:ABC-type transporter activity"/>
    <property type="evidence" value="ECO:0007669"/>
    <property type="project" value="InterPro"/>
</dbReference>
<evidence type="ECO:0000256" key="6">
    <source>
        <dbReference type="ARBA" id="ARBA00022840"/>
    </source>
</evidence>
<evidence type="ECO:0000256" key="3">
    <source>
        <dbReference type="ARBA" id="ARBA00022448"/>
    </source>
</evidence>
<dbReference type="PANTHER" id="PTHR48042:SF12">
    <property type="entry name" value="ABC TRANSPORTER G FAMILY MEMBER 3"/>
    <property type="match status" value="1"/>
</dbReference>
<feature type="region of interest" description="Disordered" evidence="9">
    <location>
        <begin position="1"/>
        <end position="56"/>
    </location>
</feature>
<gene>
    <name evidence="12" type="ORF">KI387_018955</name>
</gene>
<dbReference type="GO" id="GO:0005524">
    <property type="term" value="F:ATP binding"/>
    <property type="evidence" value="ECO:0007669"/>
    <property type="project" value="UniProtKB-KW"/>
</dbReference>
<feature type="domain" description="ABC transporter" evidence="11">
    <location>
        <begin position="64"/>
        <end position="308"/>
    </location>
</feature>
<evidence type="ECO:0000256" key="4">
    <source>
        <dbReference type="ARBA" id="ARBA00022692"/>
    </source>
</evidence>
<comment type="similarity">
    <text evidence="2">Belongs to the ABC transporter superfamily. ABCG family. Eye pigment precursor importer (TC 3.A.1.204) subfamily.</text>
</comment>
<feature type="transmembrane region" description="Helical" evidence="10">
    <location>
        <begin position="497"/>
        <end position="519"/>
    </location>
</feature>
<evidence type="ECO:0000259" key="11">
    <source>
        <dbReference type="PROSITE" id="PS50893"/>
    </source>
</evidence>
<keyword evidence="7 10" id="KW-1133">Transmembrane helix</keyword>
<evidence type="ECO:0000256" key="9">
    <source>
        <dbReference type="SAM" id="MobiDB-lite"/>
    </source>
</evidence>
<evidence type="ECO:0000313" key="12">
    <source>
        <dbReference type="EMBL" id="KAH9317186.1"/>
    </source>
</evidence>
<keyword evidence="4 10" id="KW-0812">Transmembrane</keyword>
<evidence type="ECO:0000313" key="13">
    <source>
        <dbReference type="Proteomes" id="UP000824469"/>
    </source>
</evidence>
<dbReference type="InterPro" id="IPR003593">
    <property type="entry name" value="AAA+_ATPase"/>
</dbReference>
<feature type="transmembrane region" description="Helical" evidence="10">
    <location>
        <begin position="525"/>
        <end position="545"/>
    </location>
</feature>
<name>A0AA38G5T3_TAXCH</name>
<dbReference type="SUPFAM" id="SSF52540">
    <property type="entry name" value="P-loop containing nucleoside triphosphate hydrolases"/>
    <property type="match status" value="1"/>
</dbReference>
<dbReference type="PANTHER" id="PTHR48042">
    <property type="entry name" value="ABC TRANSPORTER G FAMILY MEMBER 11"/>
    <property type="match status" value="1"/>
</dbReference>
<dbReference type="Proteomes" id="UP000824469">
    <property type="component" value="Unassembled WGS sequence"/>
</dbReference>
<accession>A0AA38G5T3</accession>
<keyword evidence="3" id="KW-0813">Transport</keyword>
<dbReference type="OMA" id="FKCNRDT"/>
<evidence type="ECO:0000256" key="2">
    <source>
        <dbReference type="ARBA" id="ARBA00005814"/>
    </source>
</evidence>
<dbReference type="Gene3D" id="3.40.50.300">
    <property type="entry name" value="P-loop containing nucleotide triphosphate hydrolases"/>
    <property type="match status" value="1"/>
</dbReference>
<keyword evidence="5" id="KW-0547">Nucleotide-binding</keyword>
<comment type="caution">
    <text evidence="12">The sequence shown here is derived from an EMBL/GenBank/DDBJ whole genome shotgun (WGS) entry which is preliminary data.</text>
</comment>
<dbReference type="GO" id="GO:0016020">
    <property type="term" value="C:membrane"/>
    <property type="evidence" value="ECO:0007669"/>
    <property type="project" value="UniProtKB-SubCell"/>
</dbReference>